<name>A0A2S7KZP7_9FLAO</name>
<feature type="transmembrane region" description="Helical" evidence="1">
    <location>
        <begin position="118"/>
        <end position="138"/>
    </location>
</feature>
<reference evidence="2 3" key="1">
    <citation type="submission" date="2016-11" db="EMBL/GenBank/DDBJ databases">
        <title>Trade-off between light-utilization and light-protection in marine flavobacteria.</title>
        <authorList>
            <person name="Kumagai Y."/>
        </authorList>
    </citation>
    <scope>NUCLEOTIDE SEQUENCE [LARGE SCALE GENOMIC DNA]</scope>
    <source>
        <strain evidence="2 3">ATCC 700397</strain>
    </source>
</reference>
<feature type="transmembrane region" description="Helical" evidence="1">
    <location>
        <begin position="76"/>
        <end position="98"/>
    </location>
</feature>
<evidence type="ECO:0000313" key="2">
    <source>
        <dbReference type="EMBL" id="PQB08135.1"/>
    </source>
</evidence>
<dbReference type="InterPro" id="IPR021354">
    <property type="entry name" value="DUF2975"/>
</dbReference>
<keyword evidence="1" id="KW-1133">Transmembrane helix</keyword>
<evidence type="ECO:0008006" key="4">
    <source>
        <dbReference type="Google" id="ProtNLM"/>
    </source>
</evidence>
<feature type="transmembrane region" description="Helical" evidence="1">
    <location>
        <begin position="20"/>
        <end position="45"/>
    </location>
</feature>
<keyword evidence="1" id="KW-0812">Transmembrane</keyword>
<keyword evidence="1" id="KW-0472">Membrane</keyword>
<accession>A0A2S7KZP7</accession>
<feature type="transmembrane region" description="Helical" evidence="1">
    <location>
        <begin position="150"/>
        <end position="168"/>
    </location>
</feature>
<organism evidence="2 3">
    <name type="scientific">Polaribacter filamentus</name>
    <dbReference type="NCBI Taxonomy" id="53483"/>
    <lineage>
        <taxon>Bacteria</taxon>
        <taxon>Pseudomonadati</taxon>
        <taxon>Bacteroidota</taxon>
        <taxon>Flavobacteriia</taxon>
        <taxon>Flavobacteriales</taxon>
        <taxon>Flavobacteriaceae</taxon>
    </lineage>
</organism>
<comment type="caution">
    <text evidence="2">The sequence shown here is derived from an EMBL/GenBank/DDBJ whole genome shotgun (WGS) entry which is preliminary data.</text>
</comment>
<protein>
    <recommendedName>
        <fullName evidence="4">DUF2975 domain-containing protein</fullName>
    </recommendedName>
</protein>
<gene>
    <name evidence="2" type="ORF">BST83_14030</name>
</gene>
<dbReference type="AlphaFoldDB" id="A0A2S7KZP7"/>
<proteinExistence type="predicted"/>
<evidence type="ECO:0000313" key="3">
    <source>
        <dbReference type="Proteomes" id="UP000239522"/>
    </source>
</evidence>
<dbReference type="OrthoDB" id="672524at2"/>
<keyword evidence="3" id="KW-1185">Reference proteome</keyword>
<evidence type="ECO:0000256" key="1">
    <source>
        <dbReference type="SAM" id="Phobius"/>
    </source>
</evidence>
<dbReference type="EMBL" id="MQUA01000013">
    <property type="protein sequence ID" value="PQB08135.1"/>
    <property type="molecule type" value="Genomic_DNA"/>
</dbReference>
<dbReference type="Proteomes" id="UP000239522">
    <property type="component" value="Unassembled WGS sequence"/>
</dbReference>
<dbReference type="Pfam" id="PF11188">
    <property type="entry name" value="DUF2975"/>
    <property type="match status" value="1"/>
</dbReference>
<sequence>MKLLICIKNYKMKTEKLLKVMKFFSWFAFIGLMIKSGGILVTYLLSIENAAISKSLYDGINLFEYRNYSFTQYSFIISYKILLFATEAYIAFLVIKLLRKLNIKQPFNMDVQKLMQQISKGIFYLWILAIVHNTHMQLIGKKYDFQMDLFSSDFVFLSLIIFIFAQIVKRGIEIQSENDLTI</sequence>